<evidence type="ECO:0000256" key="1">
    <source>
        <dbReference type="SAM" id="SignalP"/>
    </source>
</evidence>
<evidence type="ECO:0008006" key="4">
    <source>
        <dbReference type="Google" id="ProtNLM"/>
    </source>
</evidence>
<evidence type="ECO:0000313" key="2">
    <source>
        <dbReference type="EMBL" id="TZF84337.1"/>
    </source>
</evidence>
<reference evidence="2 3" key="1">
    <citation type="submission" date="2019-08" db="EMBL/GenBank/DDBJ databases">
        <title>Draft genome sequence of Lysobacter sp. UKS-15.</title>
        <authorList>
            <person name="Im W.-T."/>
        </authorList>
    </citation>
    <scope>NUCLEOTIDE SEQUENCE [LARGE SCALE GENOMIC DNA]</scope>
    <source>
        <strain evidence="2 3">UKS-15</strain>
    </source>
</reference>
<organism evidence="2 3">
    <name type="scientific">Cognatilysobacter lacus</name>
    <dbReference type="NCBI Taxonomy" id="1643323"/>
    <lineage>
        <taxon>Bacteria</taxon>
        <taxon>Pseudomonadati</taxon>
        <taxon>Pseudomonadota</taxon>
        <taxon>Gammaproteobacteria</taxon>
        <taxon>Lysobacterales</taxon>
        <taxon>Lysobacteraceae</taxon>
        <taxon>Cognatilysobacter</taxon>
    </lineage>
</organism>
<evidence type="ECO:0000313" key="3">
    <source>
        <dbReference type="Proteomes" id="UP000323164"/>
    </source>
</evidence>
<dbReference type="Proteomes" id="UP000323164">
    <property type="component" value="Unassembled WGS sequence"/>
</dbReference>
<dbReference type="AlphaFoldDB" id="A0A5D8YPR1"/>
<protein>
    <recommendedName>
        <fullName evidence="4">Polymer-forming cytoskeletal protein</fullName>
    </recommendedName>
</protein>
<dbReference type="OrthoDB" id="5959358at2"/>
<comment type="caution">
    <text evidence="2">The sequence shown here is derived from an EMBL/GenBank/DDBJ whole genome shotgun (WGS) entry which is preliminary data.</text>
</comment>
<accession>A0A5D8YPR1</accession>
<name>A0A5D8YPR1_9GAMM</name>
<sequence>MRNALFLLPLAVGLALAGPVRAADVTSVDKVNGSIHALAGQGYGTLQTVNGSIEIDAQVHAGSAETVNGSIRIGDGAQVGELTTVNGGIHVGRALRIAGDVTTVNGGIFIDRGGRVAGGIENVNGAIGIVATEVAHGLETVNGDITVGVDSHVHGGIHVAKQHLRLLSLRTRDPRIVIGPNAQVDGALVFERPVVLYVHDSARIGSVTGATVRRFSGAVPPAD</sequence>
<gene>
    <name evidence="2" type="ORF">FW784_12730</name>
</gene>
<keyword evidence="1" id="KW-0732">Signal</keyword>
<keyword evidence="3" id="KW-1185">Reference proteome</keyword>
<dbReference type="EMBL" id="VTRV01000187">
    <property type="protein sequence ID" value="TZF84337.1"/>
    <property type="molecule type" value="Genomic_DNA"/>
</dbReference>
<dbReference type="RefSeq" id="WP_149353710.1">
    <property type="nucleotide sequence ID" value="NZ_VTRV01000187.1"/>
</dbReference>
<feature type="signal peptide" evidence="1">
    <location>
        <begin position="1"/>
        <end position="22"/>
    </location>
</feature>
<feature type="chain" id="PRO_5022787359" description="Polymer-forming cytoskeletal protein" evidence="1">
    <location>
        <begin position="23"/>
        <end position="223"/>
    </location>
</feature>
<proteinExistence type="predicted"/>